<dbReference type="InterPro" id="IPR013783">
    <property type="entry name" value="Ig-like_fold"/>
</dbReference>
<keyword evidence="11 23" id="KW-0472">Membrane</keyword>
<evidence type="ECO:0000256" key="9">
    <source>
        <dbReference type="ARBA" id="ARBA00022737"/>
    </source>
</evidence>
<dbReference type="GO" id="GO:0004910">
    <property type="term" value="F:interleukin-1, type II, blocking receptor activity"/>
    <property type="evidence" value="ECO:0007669"/>
    <property type="project" value="InterPro"/>
</dbReference>
<evidence type="ECO:0000256" key="7">
    <source>
        <dbReference type="ARBA" id="ARBA00022692"/>
    </source>
</evidence>
<evidence type="ECO:0000256" key="2">
    <source>
        <dbReference type="ARBA" id="ARBA00004479"/>
    </source>
</evidence>
<dbReference type="Pfam" id="PF00047">
    <property type="entry name" value="ig"/>
    <property type="match status" value="2"/>
</dbReference>
<evidence type="ECO:0000256" key="8">
    <source>
        <dbReference type="ARBA" id="ARBA00022729"/>
    </source>
</evidence>
<keyword evidence="13 25" id="KW-0675">Receptor</keyword>
<evidence type="ECO:0000256" key="4">
    <source>
        <dbReference type="ARBA" id="ARBA00009752"/>
    </source>
</evidence>
<evidence type="ECO:0000256" key="11">
    <source>
        <dbReference type="ARBA" id="ARBA00023136"/>
    </source>
</evidence>
<dbReference type="InterPro" id="IPR004074">
    <property type="entry name" value="IL-1_rcpt_I/II-typ"/>
</dbReference>
<keyword evidence="10 23" id="KW-1133">Transmembrane helix</keyword>
<evidence type="ECO:0000256" key="23">
    <source>
        <dbReference type="SAM" id="Phobius"/>
    </source>
</evidence>
<dbReference type="InterPro" id="IPR015621">
    <property type="entry name" value="IL-1_rcpt_fam"/>
</dbReference>
<sequence length="413" mass="45746">MLTLCLWMAGVSAFPVQPEAHTGKEGSQREGLSGAQASATGSCQDLGKHFKTILRVEGEPVILRCPQERYWPGTAASSRGTVTWHRSGSAGPTPREDGRVWVQDGALWILPVQQGDSGTYLCTIRNASYCDQMTMDLKVLENTEASLPAVSYPQVLTAAASGFLVCPELSEFIKNKTDMKIQWYKDSVRLDPGSGRFVSVRGTTRLLIQDVSEEDAGRYRCVLAFAHGGTQYNITRNIQLRVRKKQEETVPVILSPHQTISASLGSRLTVPCKVFLGGGSQATTLLWWMANATSIEAAYPAGRVREGPRLEYSENNENYIEVPLIFDPVIREDLTTDFQCFVHNRLSFQMLHTTVKEAAATFSWGIALVPLLLVFLVLGGIWMRRWHRHRTGRAYGLTTLKIGHQSAHSCSSE</sequence>
<evidence type="ECO:0000256" key="6">
    <source>
        <dbReference type="ARBA" id="ARBA00022525"/>
    </source>
</evidence>
<dbReference type="InterPro" id="IPR004077">
    <property type="entry name" value="IL-1_rcpt_II-typ"/>
</dbReference>
<evidence type="ECO:0000256" key="19">
    <source>
        <dbReference type="ARBA" id="ARBA00077713"/>
    </source>
</evidence>
<evidence type="ECO:0000259" key="24">
    <source>
        <dbReference type="PROSITE" id="PS50835"/>
    </source>
</evidence>
<evidence type="ECO:0000256" key="14">
    <source>
        <dbReference type="ARBA" id="ARBA00023180"/>
    </source>
</evidence>
<dbReference type="PRINTS" id="PR01539">
    <property type="entry name" value="INTRLEUKN1R2"/>
</dbReference>
<keyword evidence="6" id="KW-0964">Secreted</keyword>
<keyword evidence="15" id="KW-0393">Immunoglobulin domain</keyword>
<dbReference type="AlphaFoldDB" id="A0A7J7TKN3"/>
<evidence type="ECO:0000256" key="18">
    <source>
        <dbReference type="ARBA" id="ARBA00076481"/>
    </source>
</evidence>
<dbReference type="FunFam" id="2.60.40.10:FF:000188">
    <property type="entry name" value="Interleukin-1 receptor accessory protein-like 1"/>
    <property type="match status" value="1"/>
</dbReference>
<dbReference type="SUPFAM" id="SSF48726">
    <property type="entry name" value="Immunoglobulin"/>
    <property type="match status" value="3"/>
</dbReference>
<dbReference type="InterPro" id="IPR013151">
    <property type="entry name" value="Immunoglobulin_dom"/>
</dbReference>
<dbReference type="GO" id="GO:0005576">
    <property type="term" value="C:extracellular region"/>
    <property type="evidence" value="ECO:0007669"/>
    <property type="project" value="UniProtKB-SubCell"/>
</dbReference>
<dbReference type="Proteomes" id="UP000558488">
    <property type="component" value="Unassembled WGS sequence"/>
</dbReference>
<evidence type="ECO:0000256" key="12">
    <source>
        <dbReference type="ARBA" id="ARBA00023157"/>
    </source>
</evidence>
<keyword evidence="7 23" id="KW-0812">Transmembrane</keyword>
<evidence type="ECO:0000256" key="13">
    <source>
        <dbReference type="ARBA" id="ARBA00023170"/>
    </source>
</evidence>
<comment type="caution">
    <text evidence="25">The sequence shown here is derived from an EMBL/GenBank/DDBJ whole genome shotgun (WGS) entry which is preliminary data.</text>
</comment>
<evidence type="ECO:0000256" key="22">
    <source>
        <dbReference type="SAM" id="MobiDB-lite"/>
    </source>
</evidence>
<evidence type="ECO:0000313" key="26">
    <source>
        <dbReference type="Proteomes" id="UP000558488"/>
    </source>
</evidence>
<evidence type="ECO:0000256" key="20">
    <source>
        <dbReference type="ARBA" id="ARBA00079536"/>
    </source>
</evidence>
<accession>A0A7J7TKN3</accession>
<evidence type="ECO:0000313" key="25">
    <source>
        <dbReference type="EMBL" id="KAF6301299.1"/>
    </source>
</evidence>
<feature type="transmembrane region" description="Helical" evidence="23">
    <location>
        <begin position="362"/>
        <end position="383"/>
    </location>
</feature>
<dbReference type="InterPro" id="IPR003599">
    <property type="entry name" value="Ig_sub"/>
</dbReference>
<evidence type="ECO:0000256" key="16">
    <source>
        <dbReference type="ARBA" id="ARBA00059777"/>
    </source>
</evidence>
<dbReference type="InterPro" id="IPR036179">
    <property type="entry name" value="Ig-like_dom_sf"/>
</dbReference>
<comment type="similarity">
    <text evidence="4">Belongs to the interleukin-1 receptor family.</text>
</comment>
<proteinExistence type="inferred from homology"/>
<gene>
    <name evidence="25" type="ORF">mPipKuh1_006634</name>
</gene>
<keyword evidence="26" id="KW-1185">Reference proteome</keyword>
<evidence type="ECO:0000256" key="10">
    <source>
        <dbReference type="ARBA" id="ARBA00022989"/>
    </source>
</evidence>
<keyword evidence="12" id="KW-1015">Disulfide bond</keyword>
<dbReference type="PANTHER" id="PTHR11890:SF3">
    <property type="entry name" value="INTERLEUKIN-1 RECEPTOR TYPE 2"/>
    <property type="match status" value="1"/>
</dbReference>
<dbReference type="FunFam" id="2.60.40.10:FF:001326">
    <property type="entry name" value="Interleukin 1 receptor type 2"/>
    <property type="match status" value="1"/>
</dbReference>
<protein>
    <recommendedName>
        <fullName evidence="17">Interleukin-1 receptor type 2</fullName>
    </recommendedName>
    <alternativeName>
        <fullName evidence="20">CD121 antigen-like family member B</fullName>
    </alternativeName>
    <alternativeName>
        <fullName evidence="21">IL-1 type II receptor</fullName>
    </alternativeName>
    <alternativeName>
        <fullName evidence="18">Interleukin-1 receptor beta</fullName>
    </alternativeName>
    <alternativeName>
        <fullName evidence="19">Interleukin-1 receptor type II</fullName>
    </alternativeName>
</protein>
<reference evidence="25 26" key="1">
    <citation type="journal article" date="2020" name="Nature">
        <title>Six reference-quality genomes reveal evolution of bat adaptations.</title>
        <authorList>
            <person name="Jebb D."/>
            <person name="Huang Z."/>
            <person name="Pippel M."/>
            <person name="Hughes G.M."/>
            <person name="Lavrichenko K."/>
            <person name="Devanna P."/>
            <person name="Winkler S."/>
            <person name="Jermiin L.S."/>
            <person name="Skirmuntt E.C."/>
            <person name="Katzourakis A."/>
            <person name="Burkitt-Gray L."/>
            <person name="Ray D.A."/>
            <person name="Sullivan K.A.M."/>
            <person name="Roscito J.G."/>
            <person name="Kirilenko B.M."/>
            <person name="Davalos L.M."/>
            <person name="Corthals A.P."/>
            <person name="Power M.L."/>
            <person name="Jones G."/>
            <person name="Ransome R.D."/>
            <person name="Dechmann D.K.N."/>
            <person name="Locatelli A.G."/>
            <person name="Puechmaille S.J."/>
            <person name="Fedrigo O."/>
            <person name="Jarvis E.D."/>
            <person name="Hiller M."/>
            <person name="Vernes S.C."/>
            <person name="Myers E.W."/>
            <person name="Teeling E.C."/>
        </authorList>
    </citation>
    <scope>NUCLEOTIDE SEQUENCE [LARGE SCALE GENOMIC DNA]</scope>
    <source>
        <strain evidence="25">MPipKuh1</strain>
        <tissue evidence="25">Flight muscle</tissue>
    </source>
</reference>
<dbReference type="PROSITE" id="PS50835">
    <property type="entry name" value="IG_LIKE"/>
    <property type="match status" value="2"/>
</dbReference>
<feature type="domain" description="Ig-like" evidence="24">
    <location>
        <begin position="148"/>
        <end position="239"/>
    </location>
</feature>
<evidence type="ECO:0000256" key="17">
    <source>
        <dbReference type="ARBA" id="ARBA00067897"/>
    </source>
</evidence>
<evidence type="ECO:0000256" key="21">
    <source>
        <dbReference type="ARBA" id="ARBA00079822"/>
    </source>
</evidence>
<keyword evidence="14" id="KW-0325">Glycoprotein</keyword>
<organism evidence="25 26">
    <name type="scientific">Pipistrellus kuhlii</name>
    <name type="common">Kuhl's pipistrelle</name>
    <dbReference type="NCBI Taxonomy" id="59472"/>
    <lineage>
        <taxon>Eukaryota</taxon>
        <taxon>Metazoa</taxon>
        <taxon>Chordata</taxon>
        <taxon>Craniata</taxon>
        <taxon>Vertebrata</taxon>
        <taxon>Euteleostomi</taxon>
        <taxon>Mammalia</taxon>
        <taxon>Eutheria</taxon>
        <taxon>Laurasiatheria</taxon>
        <taxon>Chiroptera</taxon>
        <taxon>Yangochiroptera</taxon>
        <taxon>Vespertilionidae</taxon>
        <taxon>Pipistrellus</taxon>
    </lineage>
</organism>
<dbReference type="Gene3D" id="2.60.40.10">
    <property type="entry name" value="Immunoglobulins"/>
    <property type="match status" value="3"/>
</dbReference>
<keyword evidence="8" id="KW-0732">Signal</keyword>
<dbReference type="SMART" id="SM00408">
    <property type="entry name" value="IGc2"/>
    <property type="match status" value="2"/>
</dbReference>
<feature type="domain" description="Ig-like" evidence="24">
    <location>
        <begin position="57"/>
        <end position="138"/>
    </location>
</feature>
<feature type="region of interest" description="Disordered" evidence="22">
    <location>
        <begin position="18"/>
        <end position="38"/>
    </location>
</feature>
<dbReference type="Pfam" id="PF13895">
    <property type="entry name" value="Ig_2"/>
    <property type="match status" value="1"/>
</dbReference>
<evidence type="ECO:0000256" key="3">
    <source>
        <dbReference type="ARBA" id="ARBA00004613"/>
    </source>
</evidence>
<dbReference type="PANTHER" id="PTHR11890">
    <property type="entry name" value="INTERLEUKIN-1 RECEPTOR FAMILY MEMBER"/>
    <property type="match status" value="1"/>
</dbReference>
<dbReference type="SMART" id="SM00409">
    <property type="entry name" value="IG"/>
    <property type="match status" value="3"/>
</dbReference>
<comment type="subcellular location">
    <subcellularLocation>
        <location evidence="1">Cell membrane</location>
    </subcellularLocation>
    <subcellularLocation>
        <location evidence="2">Membrane</location>
        <topology evidence="2">Single-pass type I membrane protein</topology>
    </subcellularLocation>
    <subcellularLocation>
        <location evidence="3">Secreted</location>
    </subcellularLocation>
</comment>
<dbReference type="PRINTS" id="PR01536">
    <property type="entry name" value="INTRLKN1R12F"/>
</dbReference>
<comment type="function">
    <text evidence="16">Non-signaling receptor for IL1A, IL1B and IL1RN. Reduces IL1B activities. Serves as a decoy receptor by competitive binding to IL1B and preventing its binding to IL1R1. Also modulates cellular response through non-signaling association with IL1RAP after binding to IL1B. IL1R2 (membrane and secreted forms) preferentially binds IL1B and poorly IL1A and IL1RN. The secreted IL1R2 recruits secreted IL1RAP with high affinity; this complex formation may be the dominant mechanism for neutralization of IL1B by secreted/soluble receptors.</text>
</comment>
<dbReference type="GO" id="GO:0005886">
    <property type="term" value="C:plasma membrane"/>
    <property type="evidence" value="ECO:0007669"/>
    <property type="project" value="UniProtKB-SubCell"/>
</dbReference>
<evidence type="ECO:0000256" key="1">
    <source>
        <dbReference type="ARBA" id="ARBA00004236"/>
    </source>
</evidence>
<dbReference type="InterPro" id="IPR007110">
    <property type="entry name" value="Ig-like_dom"/>
</dbReference>
<keyword evidence="9" id="KW-0677">Repeat</keyword>
<dbReference type="InterPro" id="IPR003598">
    <property type="entry name" value="Ig_sub2"/>
</dbReference>
<name>A0A7J7TKN3_PIPKU</name>
<dbReference type="GO" id="GO:0019966">
    <property type="term" value="F:interleukin-1 binding"/>
    <property type="evidence" value="ECO:0007669"/>
    <property type="project" value="TreeGrafter"/>
</dbReference>
<dbReference type="FunFam" id="2.60.40.10:FF:001027">
    <property type="entry name" value="Interleukin 1 receptor type 2"/>
    <property type="match status" value="1"/>
</dbReference>
<evidence type="ECO:0000256" key="5">
    <source>
        <dbReference type="ARBA" id="ARBA00022475"/>
    </source>
</evidence>
<dbReference type="EMBL" id="JACAGB010000027">
    <property type="protein sequence ID" value="KAF6301299.1"/>
    <property type="molecule type" value="Genomic_DNA"/>
</dbReference>
<evidence type="ECO:0000256" key="15">
    <source>
        <dbReference type="ARBA" id="ARBA00023319"/>
    </source>
</evidence>
<keyword evidence="5" id="KW-1003">Cell membrane</keyword>